<feature type="compositionally biased region" description="Basic and acidic residues" evidence="1">
    <location>
        <begin position="107"/>
        <end position="117"/>
    </location>
</feature>
<proteinExistence type="predicted"/>
<dbReference type="STRING" id="1082479.SAMN05216241_102232"/>
<evidence type="ECO:0000313" key="4">
    <source>
        <dbReference type="Proteomes" id="UP000199415"/>
    </source>
</evidence>
<dbReference type="EMBL" id="FNCE01000002">
    <property type="protein sequence ID" value="SDF75384.1"/>
    <property type="molecule type" value="Genomic_DNA"/>
</dbReference>
<keyword evidence="4" id="KW-1185">Reference proteome</keyword>
<feature type="signal peptide" evidence="2">
    <location>
        <begin position="1"/>
        <end position="21"/>
    </location>
</feature>
<sequence length="148" mass="14967">MIWKRAILAAAVAVSTSPALAQSGERVWDVTRQCWRPAEQQTCGASWDAGSETLKTGGNGSAGGGNGSAQAASVSAPNEPDSPTVESPESAQTGQTGNQANDPAEAVAEKAAQRADQLRSLMESGQSLQNALDSLREAAGQGGGSESP</sequence>
<dbReference type="RefSeq" id="WP_143006154.1">
    <property type="nucleotide sequence ID" value="NZ_FNCE01000002.1"/>
</dbReference>
<dbReference type="Proteomes" id="UP000199415">
    <property type="component" value="Unassembled WGS sequence"/>
</dbReference>
<accession>A0A1G7NMU4</accession>
<feature type="chain" id="PRO_5011643624" evidence="2">
    <location>
        <begin position="22"/>
        <end position="148"/>
    </location>
</feature>
<name>A0A1G7NMU4_9PROT</name>
<dbReference type="AlphaFoldDB" id="A0A1G7NMU4"/>
<evidence type="ECO:0000313" key="3">
    <source>
        <dbReference type="EMBL" id="SDF75384.1"/>
    </source>
</evidence>
<evidence type="ECO:0000256" key="1">
    <source>
        <dbReference type="SAM" id="MobiDB-lite"/>
    </source>
</evidence>
<keyword evidence="2" id="KW-0732">Signal</keyword>
<gene>
    <name evidence="3" type="ORF">SAMN05216241_102232</name>
</gene>
<organism evidence="3 4">
    <name type="scientific">Limimonas halophila</name>
    <dbReference type="NCBI Taxonomy" id="1082479"/>
    <lineage>
        <taxon>Bacteria</taxon>
        <taxon>Pseudomonadati</taxon>
        <taxon>Pseudomonadota</taxon>
        <taxon>Alphaproteobacteria</taxon>
        <taxon>Rhodospirillales</taxon>
        <taxon>Rhodovibrionaceae</taxon>
        <taxon>Limimonas</taxon>
    </lineage>
</organism>
<feature type="compositionally biased region" description="Polar residues" evidence="1">
    <location>
        <begin position="84"/>
        <end position="99"/>
    </location>
</feature>
<feature type="compositionally biased region" description="Gly residues" evidence="1">
    <location>
        <begin position="57"/>
        <end position="67"/>
    </location>
</feature>
<evidence type="ECO:0000256" key="2">
    <source>
        <dbReference type="SAM" id="SignalP"/>
    </source>
</evidence>
<feature type="compositionally biased region" description="Polar residues" evidence="1">
    <location>
        <begin position="123"/>
        <end position="132"/>
    </location>
</feature>
<reference evidence="3 4" key="1">
    <citation type="submission" date="2016-10" db="EMBL/GenBank/DDBJ databases">
        <authorList>
            <person name="de Groot N.N."/>
        </authorList>
    </citation>
    <scope>NUCLEOTIDE SEQUENCE [LARGE SCALE GENOMIC DNA]</scope>
    <source>
        <strain evidence="3 4">DSM 25584</strain>
    </source>
</reference>
<protein>
    <submittedName>
        <fullName evidence="3">Uncharacterized protein</fullName>
    </submittedName>
</protein>
<feature type="region of interest" description="Disordered" evidence="1">
    <location>
        <begin position="41"/>
        <end position="148"/>
    </location>
</feature>